<dbReference type="Gene3D" id="2.70.150.10">
    <property type="entry name" value="Calcium-transporting ATPase, cytoplasmic transduction domain A"/>
    <property type="match status" value="1"/>
</dbReference>
<protein>
    <submittedName>
        <fullName evidence="1">Uncharacterized protein</fullName>
    </submittedName>
</protein>
<dbReference type="Proteomes" id="UP000235145">
    <property type="component" value="Unassembled WGS sequence"/>
</dbReference>
<reference evidence="1 2" key="1">
    <citation type="journal article" date="2017" name="Nat. Commun.">
        <title>Genome assembly with in vitro proximity ligation data and whole-genome triplication in lettuce.</title>
        <authorList>
            <person name="Reyes-Chin-Wo S."/>
            <person name="Wang Z."/>
            <person name="Yang X."/>
            <person name="Kozik A."/>
            <person name="Arikit S."/>
            <person name="Song C."/>
            <person name="Xia L."/>
            <person name="Froenicke L."/>
            <person name="Lavelle D.O."/>
            <person name="Truco M.J."/>
            <person name="Xia R."/>
            <person name="Zhu S."/>
            <person name="Xu C."/>
            <person name="Xu H."/>
            <person name="Xu X."/>
            <person name="Cox K."/>
            <person name="Korf I."/>
            <person name="Meyers B.C."/>
            <person name="Michelmore R.W."/>
        </authorList>
    </citation>
    <scope>NUCLEOTIDE SEQUENCE [LARGE SCALE GENOMIC DNA]</scope>
    <source>
        <strain evidence="2">cv. Salinas</strain>
        <tissue evidence="1">Seedlings</tissue>
    </source>
</reference>
<evidence type="ECO:0000313" key="2">
    <source>
        <dbReference type="Proteomes" id="UP000235145"/>
    </source>
</evidence>
<sequence length="95" mass="10424">MFRAVILWPSIRSVPAYGVLISGHSLLIDESSMTGESKIVTIVVVAVPQGLPLVVTLTTCFEGRYPEVDYENLKPPVMDSLDVLLAKKKRPKSDP</sequence>
<dbReference type="AlphaFoldDB" id="A0A9R1WQT7"/>
<evidence type="ECO:0000313" key="1">
    <source>
        <dbReference type="EMBL" id="KAJ0228003.1"/>
    </source>
</evidence>
<dbReference type="SUPFAM" id="SSF81653">
    <property type="entry name" value="Calcium ATPase, transduction domain A"/>
    <property type="match status" value="1"/>
</dbReference>
<proteinExistence type="predicted"/>
<name>A0A9R1WQT7_LACSA</name>
<gene>
    <name evidence="1" type="ORF">LSAT_V11C100008520</name>
</gene>
<accession>A0A9R1WQT7</accession>
<comment type="caution">
    <text evidence="1">The sequence shown here is derived from an EMBL/GenBank/DDBJ whole genome shotgun (WGS) entry which is preliminary data.</text>
</comment>
<dbReference type="EMBL" id="NBSK02000001">
    <property type="protein sequence ID" value="KAJ0228003.1"/>
    <property type="molecule type" value="Genomic_DNA"/>
</dbReference>
<organism evidence="1 2">
    <name type="scientific">Lactuca sativa</name>
    <name type="common">Garden lettuce</name>
    <dbReference type="NCBI Taxonomy" id="4236"/>
    <lineage>
        <taxon>Eukaryota</taxon>
        <taxon>Viridiplantae</taxon>
        <taxon>Streptophyta</taxon>
        <taxon>Embryophyta</taxon>
        <taxon>Tracheophyta</taxon>
        <taxon>Spermatophyta</taxon>
        <taxon>Magnoliopsida</taxon>
        <taxon>eudicotyledons</taxon>
        <taxon>Gunneridae</taxon>
        <taxon>Pentapetalae</taxon>
        <taxon>asterids</taxon>
        <taxon>campanulids</taxon>
        <taxon>Asterales</taxon>
        <taxon>Asteraceae</taxon>
        <taxon>Cichorioideae</taxon>
        <taxon>Cichorieae</taxon>
        <taxon>Lactucinae</taxon>
        <taxon>Lactuca</taxon>
    </lineage>
</organism>
<keyword evidence="2" id="KW-1185">Reference proteome</keyword>
<dbReference type="InterPro" id="IPR008250">
    <property type="entry name" value="ATPase_P-typ_transduc_dom_A_sf"/>
</dbReference>